<organism evidence="3 4">
    <name type="scientific">Enterococcus mundtii</name>
    <dbReference type="NCBI Taxonomy" id="53346"/>
    <lineage>
        <taxon>Bacteria</taxon>
        <taxon>Bacillati</taxon>
        <taxon>Bacillota</taxon>
        <taxon>Bacilli</taxon>
        <taxon>Lactobacillales</taxon>
        <taxon>Enterococcaceae</taxon>
        <taxon>Enterococcus</taxon>
    </lineage>
</organism>
<dbReference type="GeneID" id="60999227"/>
<dbReference type="AlphaFoldDB" id="A0A1L8UT73"/>
<evidence type="ECO:0000313" key="3">
    <source>
        <dbReference type="EMBL" id="OTP27196.1"/>
    </source>
</evidence>
<feature type="region of interest" description="Disordered" evidence="1">
    <location>
        <begin position="48"/>
        <end position="75"/>
    </location>
</feature>
<dbReference type="Proteomes" id="UP000321175">
    <property type="component" value="Unassembled WGS sequence"/>
</dbReference>
<gene>
    <name evidence="3" type="ORF">A5802_000931</name>
    <name evidence="2" type="ORF">EMU01_00010</name>
</gene>
<dbReference type="EMBL" id="NGMS01000001">
    <property type="protein sequence ID" value="OTP27196.1"/>
    <property type="molecule type" value="Genomic_DNA"/>
</dbReference>
<evidence type="ECO:0000313" key="4">
    <source>
        <dbReference type="Proteomes" id="UP000195024"/>
    </source>
</evidence>
<protein>
    <submittedName>
        <fullName evidence="3">Uncharacterized protein</fullName>
    </submittedName>
</protein>
<proteinExistence type="predicted"/>
<evidence type="ECO:0000313" key="2">
    <source>
        <dbReference type="EMBL" id="GEL78857.1"/>
    </source>
</evidence>
<name>A0A1L8UT73_ENTMU</name>
<reference evidence="3 4" key="1">
    <citation type="submission" date="2017-05" db="EMBL/GenBank/DDBJ databases">
        <title>The Genome Sequence of Enterococcus mundtii 6B1_DIV0119.</title>
        <authorList>
            <consortium name="The Broad Institute Genomics Platform"/>
            <consortium name="The Broad Institute Genomic Center for Infectious Diseases"/>
            <person name="Earl A."/>
            <person name="Manson A."/>
            <person name="Schwartman J."/>
            <person name="Gilmore M."/>
            <person name="Abouelleil A."/>
            <person name="Cao P."/>
            <person name="Chapman S."/>
            <person name="Cusick C."/>
            <person name="Shea T."/>
            <person name="Young S."/>
            <person name="Neafsey D."/>
            <person name="Nusbaum C."/>
            <person name="Birren B."/>
        </authorList>
    </citation>
    <scope>NUCLEOTIDE SEQUENCE [LARGE SCALE GENOMIC DNA]</scope>
    <source>
        <strain evidence="3 4">6B1_DIV0119</strain>
    </source>
</reference>
<accession>A0A1L8UT73</accession>
<sequence>MITNEQPDPEVKMLQKTSLKTPKFGFMGLKYLGRFVVKVTKMIKNRITKKKEKEQSPLEASANTTKATKKQPVKLEAAKEKAPVVKNIATKTNRNLFQFLYKLGANFMKFDLLKSIKTLGIGATSSQRRIKSAEVKTVKAAKQQSVAKIKKLSFSTVKKEAISKSNKINQLSKNNQLTRRPSLQRS</sequence>
<feature type="region of interest" description="Disordered" evidence="1">
    <location>
        <begin position="165"/>
        <end position="186"/>
    </location>
</feature>
<dbReference type="Proteomes" id="UP000195024">
    <property type="component" value="Unassembled WGS sequence"/>
</dbReference>
<keyword evidence="5" id="KW-1185">Reference proteome</keyword>
<evidence type="ECO:0000256" key="1">
    <source>
        <dbReference type="SAM" id="MobiDB-lite"/>
    </source>
</evidence>
<comment type="caution">
    <text evidence="3">The sequence shown here is derived from an EMBL/GenBank/DDBJ whole genome shotgun (WGS) entry which is preliminary data.</text>
</comment>
<evidence type="ECO:0000313" key="5">
    <source>
        <dbReference type="Proteomes" id="UP000321175"/>
    </source>
</evidence>
<dbReference type="EMBL" id="BJWA01000001">
    <property type="protein sequence ID" value="GEL78857.1"/>
    <property type="molecule type" value="Genomic_DNA"/>
</dbReference>
<dbReference type="RefSeq" id="WP_071867232.1">
    <property type="nucleotide sequence ID" value="NZ_BJWA01000001.1"/>
</dbReference>
<reference evidence="2 5" key="2">
    <citation type="submission" date="2019-07" db="EMBL/GenBank/DDBJ databases">
        <title>Whole genome shotgun sequence of Enterococcus mundtii NBRC 100490.</title>
        <authorList>
            <person name="Hosoyama A."/>
            <person name="Uohara A."/>
            <person name="Ohji S."/>
            <person name="Ichikawa N."/>
        </authorList>
    </citation>
    <scope>NUCLEOTIDE SEQUENCE [LARGE SCALE GENOMIC DNA]</scope>
    <source>
        <strain evidence="2 5">NBRC 100490</strain>
    </source>
</reference>